<dbReference type="AlphaFoldDB" id="A0A8S4SLH3"/>
<feature type="compositionally biased region" description="Basic and acidic residues" evidence="1">
    <location>
        <begin position="431"/>
        <end position="455"/>
    </location>
</feature>
<evidence type="ECO:0000313" key="3">
    <source>
        <dbReference type="EMBL" id="CAH2269452.1"/>
    </source>
</evidence>
<keyword evidence="4" id="KW-1185">Reference proteome</keyword>
<sequence>MYRGLETRVTPLYKHGLRHTTTNRLPALSTYAHKKKYFFLNLVSVIQRLTVHLLLSRNPNKIRMKVLLLCMAFAAMSLAMPVAEEKSDVPLAPPSIPEIKPEEAKVQSELKAISVEEKKPETETETKTAEILPEAAAKSAVAPVDIAPDTQSATKAEITPEVKKEEIPEAKAAVPEASLPEEVKPTETKPEIKSGLIEPKPVLEESKPEETQAKVEEVANEQPLAKSAIPEDVIDLVSVVKNNAAVADDVVDAAAINPAIATKSALPEEEKIAESPAPVSEVKAIQPEESKPLEPKTEEKPAEIAPASDASTSAKSVASDTRVVRDAAEEKEESKESKVESKTIAEAIKDEVKPVDIAKIESKSTKPEEVQIAKDKESESVQTEVSNETAAKSGEAIIEKGKEAAAAIKPAEIIPAKPAEKPQDQILNDQPAKEEAKTSSEESRETAEKPEKDSSEESGESSESKP</sequence>
<feature type="transmembrane region" description="Helical" evidence="2">
    <location>
        <begin position="66"/>
        <end position="83"/>
    </location>
</feature>
<feature type="compositionally biased region" description="Basic and acidic residues" evidence="1">
    <location>
        <begin position="359"/>
        <end position="379"/>
    </location>
</feature>
<name>A0A8S4SLH3_9NEOP</name>
<keyword evidence="2" id="KW-0472">Membrane</keyword>
<keyword evidence="2" id="KW-0812">Transmembrane</keyword>
<feature type="region of interest" description="Disordered" evidence="1">
    <location>
        <begin position="167"/>
        <end position="221"/>
    </location>
</feature>
<dbReference type="OrthoDB" id="7493654at2759"/>
<accession>A0A8S4SLH3</accession>
<evidence type="ECO:0000256" key="2">
    <source>
        <dbReference type="SAM" id="Phobius"/>
    </source>
</evidence>
<feature type="region of interest" description="Disordered" evidence="1">
    <location>
        <begin position="359"/>
        <end position="395"/>
    </location>
</feature>
<feature type="region of interest" description="Disordered" evidence="1">
    <location>
        <begin position="409"/>
        <end position="466"/>
    </location>
</feature>
<gene>
    <name evidence="3" type="primary">jg6494</name>
    <name evidence="3" type="ORF">PAEG_LOCUS27671</name>
</gene>
<proteinExistence type="predicted"/>
<feature type="compositionally biased region" description="Polar residues" evidence="1">
    <location>
        <begin position="380"/>
        <end position="390"/>
    </location>
</feature>
<feature type="compositionally biased region" description="Basic and acidic residues" evidence="1">
    <location>
        <begin position="322"/>
        <end position="342"/>
    </location>
</feature>
<feature type="compositionally biased region" description="Basic and acidic residues" evidence="1">
    <location>
        <begin position="201"/>
        <end position="217"/>
    </location>
</feature>
<organism evidence="3 4">
    <name type="scientific">Pararge aegeria aegeria</name>
    <dbReference type="NCBI Taxonomy" id="348720"/>
    <lineage>
        <taxon>Eukaryota</taxon>
        <taxon>Metazoa</taxon>
        <taxon>Ecdysozoa</taxon>
        <taxon>Arthropoda</taxon>
        <taxon>Hexapoda</taxon>
        <taxon>Insecta</taxon>
        <taxon>Pterygota</taxon>
        <taxon>Neoptera</taxon>
        <taxon>Endopterygota</taxon>
        <taxon>Lepidoptera</taxon>
        <taxon>Glossata</taxon>
        <taxon>Ditrysia</taxon>
        <taxon>Papilionoidea</taxon>
        <taxon>Nymphalidae</taxon>
        <taxon>Satyrinae</taxon>
        <taxon>Satyrini</taxon>
        <taxon>Parargina</taxon>
        <taxon>Pararge</taxon>
    </lineage>
</organism>
<evidence type="ECO:0000256" key="1">
    <source>
        <dbReference type="SAM" id="MobiDB-lite"/>
    </source>
</evidence>
<keyword evidence="2" id="KW-1133">Transmembrane helix</keyword>
<evidence type="ECO:0000313" key="4">
    <source>
        <dbReference type="Proteomes" id="UP000838756"/>
    </source>
</evidence>
<feature type="compositionally biased region" description="Basic and acidic residues" evidence="1">
    <location>
        <begin position="181"/>
        <end position="192"/>
    </location>
</feature>
<comment type="caution">
    <text evidence="3">The sequence shown here is derived from an EMBL/GenBank/DDBJ whole genome shotgun (WGS) entry which is preliminary data.</text>
</comment>
<feature type="compositionally biased region" description="Basic and acidic residues" evidence="1">
    <location>
        <begin position="286"/>
        <end position="302"/>
    </location>
</feature>
<reference evidence="3" key="1">
    <citation type="submission" date="2022-03" db="EMBL/GenBank/DDBJ databases">
        <authorList>
            <person name="Lindestad O."/>
        </authorList>
    </citation>
    <scope>NUCLEOTIDE SEQUENCE</scope>
</reference>
<feature type="compositionally biased region" description="Polar residues" evidence="1">
    <location>
        <begin position="309"/>
        <end position="319"/>
    </location>
</feature>
<dbReference type="Proteomes" id="UP000838756">
    <property type="component" value="Unassembled WGS sequence"/>
</dbReference>
<dbReference type="EMBL" id="CAKXAJ010026524">
    <property type="protein sequence ID" value="CAH2269452.1"/>
    <property type="molecule type" value="Genomic_DNA"/>
</dbReference>
<protein>
    <submittedName>
        <fullName evidence="3">Jg6494 protein</fullName>
    </submittedName>
</protein>
<feature type="region of interest" description="Disordered" evidence="1">
    <location>
        <begin position="264"/>
        <end position="342"/>
    </location>
</feature>